<dbReference type="InterPro" id="IPR020845">
    <property type="entry name" value="AMP-binding_CS"/>
</dbReference>
<dbReference type="InterPro" id="IPR032387">
    <property type="entry name" value="ACAS_N"/>
</dbReference>
<dbReference type="AlphaFoldDB" id="A0A0N5ASF3"/>
<dbReference type="EC" id="6.2.1.1" evidence="5"/>
<dbReference type="Gene3D" id="3.40.50.12780">
    <property type="entry name" value="N-terminal domain of ligase-like"/>
    <property type="match status" value="1"/>
</dbReference>
<dbReference type="Pfam" id="PF16177">
    <property type="entry name" value="ACAS_N"/>
    <property type="match status" value="1"/>
</dbReference>
<evidence type="ECO:0000256" key="4">
    <source>
        <dbReference type="ARBA" id="ARBA00022840"/>
    </source>
</evidence>
<protein>
    <recommendedName>
        <fullName evidence="5">Acetyl-coenzyme A synthetase</fullName>
        <ecNumber evidence="5">6.2.1.1</ecNumber>
    </recommendedName>
</protein>
<dbReference type="InterPro" id="IPR025110">
    <property type="entry name" value="AMP-bd_C"/>
</dbReference>
<name>A0A0N5ASF3_9BILA</name>
<dbReference type="STRING" id="451379.A0A0N5ASF3"/>
<organism evidence="9 10">
    <name type="scientific">Syphacia muris</name>
    <dbReference type="NCBI Taxonomy" id="451379"/>
    <lineage>
        <taxon>Eukaryota</taxon>
        <taxon>Metazoa</taxon>
        <taxon>Ecdysozoa</taxon>
        <taxon>Nematoda</taxon>
        <taxon>Chromadorea</taxon>
        <taxon>Rhabditida</taxon>
        <taxon>Spirurina</taxon>
        <taxon>Oxyuridomorpha</taxon>
        <taxon>Oxyuroidea</taxon>
        <taxon>Oxyuridae</taxon>
        <taxon>Syphacia</taxon>
    </lineage>
</organism>
<dbReference type="NCBIfam" id="TIGR02188">
    <property type="entry name" value="Ac_CoA_lig_AcsA"/>
    <property type="match status" value="1"/>
</dbReference>
<dbReference type="FunFam" id="3.40.50.12780:FF:000001">
    <property type="entry name" value="Acetyl-coenzyme A synthetase"/>
    <property type="match status" value="1"/>
</dbReference>
<sequence>MPEDGQNCPGLSAPLMNETLVSGMKEYHEMYEKSINDTDGFWRTIADELYFKQKTNKGLEWNFDPCKGKVYTRFMEGAQTNIAYNCLERNIQRGYGSKPALIWEGNDGKNSCSLTYNELLDKVTTFSAVLRNNGVKKGDVVAICLPMIMELAVAMLACSRIGAIHTVIFAGYSSQALALRLLQADACLLVSCNLYFRGSKLITIKSTVDEALDICAKQNKHLMTVIVVDHLKRVHFDQNTTTPNISYNASRDVSWEDEMEKCSRLESPVEWCDSEDPLFILYTSGTTGVPKGVVHTTAGYMVYTYASTKYVFDVHNSDIFWCTADCGWITGHSFVVYGPLLNGLTSVIYEGIPTYPTSSRAWQIVEKYKVSIFYTSPTVIRTLMAKGDEFLRDNDKSSLRILATAGEPIDAKAWNWFKTIVGENRCPVLDTYWQTEAGAPMITALPGATVLKPGSACFPFFGVTVALFDNNGQEVYGVGEGDLCFKTSWPSICRDVYKDSEKYKSTYFTQYPGYFFTGDNARRDKDGYIWIKGRTDDLVNVSGHLLSTVEIAASMQTDEDVVEAAVIGVSDAIKGHSLHAYVILRDEKKLDEAKIASLKTVVRKKISPIAVPDVIKQMDNLPKTNSGKTSHYQLRLLSQADQRSANTEKLKTETFYHY</sequence>
<dbReference type="Pfam" id="PF00501">
    <property type="entry name" value="AMP-binding"/>
    <property type="match status" value="1"/>
</dbReference>
<feature type="domain" description="Acetyl-coenzyme A synthetase N-terminal" evidence="8">
    <location>
        <begin position="27"/>
        <end position="86"/>
    </location>
</feature>
<dbReference type="WBParaSite" id="SMUV_0000771301-mRNA-1">
    <property type="protein sequence ID" value="SMUV_0000771301-mRNA-1"/>
    <property type="gene ID" value="SMUV_0000771301"/>
</dbReference>
<dbReference type="PANTHER" id="PTHR24095">
    <property type="entry name" value="ACETYL-COENZYME A SYNTHETASE"/>
    <property type="match status" value="1"/>
</dbReference>
<reference evidence="10" key="1">
    <citation type="submission" date="2017-02" db="UniProtKB">
        <authorList>
            <consortium name="WormBaseParasite"/>
        </authorList>
    </citation>
    <scope>IDENTIFICATION</scope>
</reference>
<dbReference type="GO" id="GO:0019427">
    <property type="term" value="P:acetyl-CoA biosynthetic process from acetate"/>
    <property type="evidence" value="ECO:0007669"/>
    <property type="project" value="InterPro"/>
</dbReference>
<keyword evidence="2 5" id="KW-0436">Ligase</keyword>
<dbReference type="InterPro" id="IPR011904">
    <property type="entry name" value="Ac_CoA_lig"/>
</dbReference>
<evidence type="ECO:0000259" key="7">
    <source>
        <dbReference type="Pfam" id="PF13193"/>
    </source>
</evidence>
<comment type="similarity">
    <text evidence="1 5">Belongs to the ATP-dependent AMP-binding enzyme family.</text>
</comment>
<feature type="domain" description="AMP-dependent synthetase/ligase" evidence="6">
    <location>
        <begin position="93"/>
        <end position="487"/>
    </location>
</feature>
<proteinExistence type="inferred from homology"/>
<dbReference type="InterPro" id="IPR042099">
    <property type="entry name" value="ANL_N_sf"/>
</dbReference>
<evidence type="ECO:0000313" key="10">
    <source>
        <dbReference type="WBParaSite" id="SMUV_0000771301-mRNA-1"/>
    </source>
</evidence>
<dbReference type="PROSITE" id="PS00455">
    <property type="entry name" value="AMP_BINDING"/>
    <property type="match status" value="1"/>
</dbReference>
<keyword evidence="3 5" id="KW-0547">Nucleotide-binding</keyword>
<dbReference type="SUPFAM" id="SSF56801">
    <property type="entry name" value="Acetyl-CoA synthetase-like"/>
    <property type="match status" value="1"/>
</dbReference>
<feature type="domain" description="AMP-binding enzyme C-terminal" evidence="7">
    <location>
        <begin position="554"/>
        <end position="628"/>
    </location>
</feature>
<dbReference type="InterPro" id="IPR045851">
    <property type="entry name" value="AMP-bd_C_sf"/>
</dbReference>
<keyword evidence="9" id="KW-1185">Reference proteome</keyword>
<dbReference type="PANTHER" id="PTHR24095:SF244">
    <property type="entry name" value="ACETYL-COENZYME A SYNTHETASE"/>
    <property type="match status" value="1"/>
</dbReference>
<evidence type="ECO:0000313" key="9">
    <source>
        <dbReference type="Proteomes" id="UP000046393"/>
    </source>
</evidence>
<evidence type="ECO:0000256" key="2">
    <source>
        <dbReference type="ARBA" id="ARBA00022598"/>
    </source>
</evidence>
<evidence type="ECO:0000256" key="1">
    <source>
        <dbReference type="ARBA" id="ARBA00006432"/>
    </source>
</evidence>
<dbReference type="NCBIfam" id="NF001208">
    <property type="entry name" value="PRK00174.1"/>
    <property type="match status" value="1"/>
</dbReference>
<dbReference type="GO" id="GO:0005524">
    <property type="term" value="F:ATP binding"/>
    <property type="evidence" value="ECO:0007669"/>
    <property type="project" value="UniProtKB-UniRule"/>
</dbReference>
<evidence type="ECO:0000256" key="3">
    <source>
        <dbReference type="ARBA" id="ARBA00022741"/>
    </source>
</evidence>
<dbReference type="InterPro" id="IPR000873">
    <property type="entry name" value="AMP-dep_synth/lig_dom"/>
</dbReference>
<evidence type="ECO:0000259" key="6">
    <source>
        <dbReference type="Pfam" id="PF00501"/>
    </source>
</evidence>
<evidence type="ECO:0000256" key="5">
    <source>
        <dbReference type="RuleBase" id="RU361147"/>
    </source>
</evidence>
<dbReference type="Gene3D" id="3.30.300.30">
    <property type="match status" value="1"/>
</dbReference>
<dbReference type="GO" id="GO:0003987">
    <property type="term" value="F:acetate-CoA ligase activity"/>
    <property type="evidence" value="ECO:0007669"/>
    <property type="project" value="UniProtKB-UniRule"/>
</dbReference>
<accession>A0A0N5ASF3</accession>
<dbReference type="Proteomes" id="UP000046393">
    <property type="component" value="Unplaced"/>
</dbReference>
<keyword evidence="4 5" id="KW-0067">ATP-binding</keyword>
<comment type="catalytic activity">
    <reaction evidence="5">
        <text>acetate + ATP + CoA = acetyl-CoA + AMP + diphosphate</text>
        <dbReference type="Rhea" id="RHEA:23176"/>
        <dbReference type="ChEBI" id="CHEBI:30089"/>
        <dbReference type="ChEBI" id="CHEBI:30616"/>
        <dbReference type="ChEBI" id="CHEBI:33019"/>
        <dbReference type="ChEBI" id="CHEBI:57287"/>
        <dbReference type="ChEBI" id="CHEBI:57288"/>
        <dbReference type="ChEBI" id="CHEBI:456215"/>
        <dbReference type="EC" id="6.2.1.1"/>
    </reaction>
</comment>
<dbReference type="Pfam" id="PF13193">
    <property type="entry name" value="AMP-binding_C"/>
    <property type="match status" value="1"/>
</dbReference>
<dbReference type="GO" id="GO:0016208">
    <property type="term" value="F:AMP binding"/>
    <property type="evidence" value="ECO:0007669"/>
    <property type="project" value="InterPro"/>
</dbReference>
<evidence type="ECO:0000259" key="8">
    <source>
        <dbReference type="Pfam" id="PF16177"/>
    </source>
</evidence>